<gene>
    <name evidence="2" type="ORF">LEA_00725</name>
</gene>
<name>K1U763_9ZZZZ</name>
<organism evidence="2">
    <name type="scientific">human gut metagenome</name>
    <dbReference type="NCBI Taxonomy" id="408170"/>
    <lineage>
        <taxon>unclassified sequences</taxon>
        <taxon>metagenomes</taxon>
        <taxon>organismal metagenomes</taxon>
    </lineage>
</organism>
<reference evidence="2" key="1">
    <citation type="journal article" date="2013" name="Environ. Microbiol.">
        <title>Microbiota from the distal guts of lean and obese adolescents exhibit partial functional redundancy besides clear differences in community structure.</title>
        <authorList>
            <person name="Ferrer M."/>
            <person name="Ruiz A."/>
            <person name="Lanza F."/>
            <person name="Haange S.B."/>
            <person name="Oberbach A."/>
            <person name="Till H."/>
            <person name="Bargiela R."/>
            <person name="Campoy C."/>
            <person name="Segura M.T."/>
            <person name="Richter M."/>
            <person name="von Bergen M."/>
            <person name="Seifert J."/>
            <person name="Suarez A."/>
        </authorList>
    </citation>
    <scope>NUCLEOTIDE SEQUENCE</scope>
</reference>
<proteinExistence type="predicted"/>
<feature type="compositionally biased region" description="Basic and acidic residues" evidence="1">
    <location>
        <begin position="1"/>
        <end position="18"/>
    </location>
</feature>
<feature type="region of interest" description="Disordered" evidence="1">
    <location>
        <begin position="1"/>
        <end position="37"/>
    </location>
</feature>
<protein>
    <submittedName>
        <fullName evidence="2">Uncharacterized protein</fullName>
    </submittedName>
</protein>
<sequence length="140" mass="16429">MDTLNSKERIDLHLHPELEQELQQRQQQDEERLLPLEEDETVRRDVLQGDAMVRGEDLALINENKGWYREGAHGREVKVGDIMVEKVPPMEGDKKGEDKYRMTAIINGEAITHEIKQKDYDKFLAVDDYHRMKLLLQGFQ</sequence>
<dbReference type="EMBL" id="AJWY01000515">
    <property type="protein sequence ID" value="EKC81072.1"/>
    <property type="molecule type" value="Genomic_DNA"/>
</dbReference>
<dbReference type="AlphaFoldDB" id="K1U763"/>
<evidence type="ECO:0000313" key="2">
    <source>
        <dbReference type="EMBL" id="EKC81072.1"/>
    </source>
</evidence>
<feature type="compositionally biased region" description="Basic and acidic residues" evidence="1">
    <location>
        <begin position="27"/>
        <end position="37"/>
    </location>
</feature>
<comment type="caution">
    <text evidence="2">The sequence shown here is derived from an EMBL/GenBank/DDBJ whole genome shotgun (WGS) entry which is preliminary data.</text>
</comment>
<evidence type="ECO:0000256" key="1">
    <source>
        <dbReference type="SAM" id="MobiDB-lite"/>
    </source>
</evidence>
<accession>K1U763</accession>